<name>A0A0W0U0K6_9GAMM</name>
<dbReference type="AlphaFoldDB" id="A0A0W0U0K6"/>
<dbReference type="OrthoDB" id="5652775at2"/>
<protein>
    <submittedName>
        <fullName evidence="1">Uncharacterized protein</fullName>
    </submittedName>
</protein>
<proteinExistence type="predicted"/>
<dbReference type="Proteomes" id="UP000054785">
    <property type="component" value="Unassembled WGS sequence"/>
</dbReference>
<organism evidence="1 2">
    <name type="scientific">Legionella geestiana</name>
    <dbReference type="NCBI Taxonomy" id="45065"/>
    <lineage>
        <taxon>Bacteria</taxon>
        <taxon>Pseudomonadati</taxon>
        <taxon>Pseudomonadota</taxon>
        <taxon>Gammaproteobacteria</taxon>
        <taxon>Legionellales</taxon>
        <taxon>Legionellaceae</taxon>
        <taxon>Legionella</taxon>
    </lineage>
</organism>
<keyword evidence="2" id="KW-1185">Reference proteome</keyword>
<gene>
    <name evidence="1" type="ORF">Lgee_0825</name>
</gene>
<evidence type="ECO:0000313" key="2">
    <source>
        <dbReference type="Proteomes" id="UP000054785"/>
    </source>
</evidence>
<reference evidence="1 2" key="1">
    <citation type="submission" date="2015-11" db="EMBL/GenBank/DDBJ databases">
        <title>Genomic analysis of 38 Legionella species identifies large and diverse effector repertoires.</title>
        <authorList>
            <person name="Burstein D."/>
            <person name="Amaro F."/>
            <person name="Zusman T."/>
            <person name="Lifshitz Z."/>
            <person name="Cohen O."/>
            <person name="Gilbert J.A."/>
            <person name="Pupko T."/>
            <person name="Shuman H.A."/>
            <person name="Segal G."/>
        </authorList>
    </citation>
    <scope>NUCLEOTIDE SEQUENCE [LARGE SCALE GENOMIC DNA]</scope>
    <source>
        <strain evidence="1 2">ATCC 49504</strain>
    </source>
</reference>
<dbReference type="PATRIC" id="fig|45065.4.peg.883"/>
<sequence>MSGKGLEYWRRMAENEWSNRSDTFKQWAGRHDDTDFYPPEQQLSGGGYASSRTLGGQVALSLLLAYGELSFTTHGRAARNLADSKSTYNTIEDILDRLQGSLRGPLYRDGDLYNILHVLKEKTGKDYLQYFDVRDKPSRFLGFFSFFCCQAEQPPKHTPIPRIDAFALTIPCRPSTDYMIDLGACSRRDLEKMLVAGKIIRTGTTDSDIPLNPPELSIEHKRAILKRIDYLKQPSEAQSISAPASTII</sequence>
<evidence type="ECO:0000313" key="1">
    <source>
        <dbReference type="EMBL" id="KTD01556.1"/>
    </source>
</evidence>
<dbReference type="RefSeq" id="WP_028386740.1">
    <property type="nucleotide sequence ID" value="NZ_CAAAHN010000028.1"/>
</dbReference>
<comment type="caution">
    <text evidence="1">The sequence shown here is derived from an EMBL/GenBank/DDBJ whole genome shotgun (WGS) entry which is preliminary data.</text>
</comment>
<accession>A0A0W0U0K6</accession>
<dbReference type="EMBL" id="LNYC01000027">
    <property type="protein sequence ID" value="KTD01556.1"/>
    <property type="molecule type" value="Genomic_DNA"/>
</dbReference>